<dbReference type="PANTHER" id="PTHR13817">
    <property type="entry name" value="TITIN"/>
    <property type="match status" value="1"/>
</dbReference>
<dbReference type="Pfam" id="PF13927">
    <property type="entry name" value="Ig_3"/>
    <property type="match status" value="2"/>
</dbReference>
<dbReference type="EMBL" id="HACG01019975">
    <property type="protein sequence ID" value="CEK66840.1"/>
    <property type="molecule type" value="Transcribed_RNA"/>
</dbReference>
<dbReference type="CDD" id="cd00063">
    <property type="entry name" value="FN3"/>
    <property type="match status" value="2"/>
</dbReference>
<protein>
    <submittedName>
        <fullName evidence="4">Uncharacterized protein</fullName>
    </submittedName>
</protein>
<evidence type="ECO:0000256" key="1">
    <source>
        <dbReference type="ARBA" id="ARBA00022737"/>
    </source>
</evidence>
<evidence type="ECO:0000259" key="2">
    <source>
        <dbReference type="PROSITE" id="PS50835"/>
    </source>
</evidence>
<dbReference type="Gene3D" id="2.60.40.10">
    <property type="entry name" value="Immunoglobulins"/>
    <property type="match status" value="5"/>
</dbReference>
<dbReference type="PANTHER" id="PTHR13817:SF73">
    <property type="entry name" value="FIBRONECTIN TYPE-III DOMAIN-CONTAINING PROTEIN"/>
    <property type="match status" value="1"/>
</dbReference>
<dbReference type="InterPro" id="IPR013783">
    <property type="entry name" value="Ig-like_fold"/>
</dbReference>
<dbReference type="InterPro" id="IPR003961">
    <property type="entry name" value="FN3_dom"/>
</dbReference>
<dbReference type="SUPFAM" id="SSF48726">
    <property type="entry name" value="Immunoglobulin"/>
    <property type="match status" value="3"/>
</dbReference>
<accession>A0A0B6ZGH3</accession>
<name>A0A0B6ZGH3_9EUPU</name>
<sequence>PKYIIQSNQMIIKNLNDADTGSYLCDIIVMSTGENRPFYIDFLVVRLPKIDTGLFISPNNPKVGDQKMTITCHATGFPQPTYEFYKSGNVLSGVNVDAINGIYTINDVKQADESDYSCKAINIGGSDVQNVRVDVKVPPTIEPIDDITDAVEGGQERVTCTAYGDPVPTVIWQKQGLPAYTDGIKDSGLEIISVDGNNREDAEIKTMGKVMNFASITPQDVGVYTCIAFNVVGNATKVVKFEVKYKPNFDTDYQEKVFFGWKGHTANLTCLVSANEIALIQWNEQIDNRTARIENIPPFTLPSLQQFTQFYLSSSSLMVYVSDENSPVFKDYICEATNTMGKASRTVTLARATSPGAPTVEVTSKLSTKVTLKVQAPTQTGGLQVTGYHFSYSPAGDTVNIVDKDIDSTLGSTIVELKDLKPNTDYLVRSSARNAVGLSTAIPTSFQTMDVSKPVTLNIVSPAEGSEPTTYTVQWDEPDDGGSPITQYIVKCRQVQVQGGPDPTQWVISGDIDPSYMIQKSYDPNARSYTLKGLVANANYDIRVSAVNKEGESPEAFKLIRTSQGAGKGTNGGPATVTVNVTSTFLLLILACLSAFW</sequence>
<keyword evidence="1" id="KW-0677">Repeat</keyword>
<feature type="domain" description="Fibronectin type-III" evidence="3">
    <location>
        <begin position="453"/>
        <end position="566"/>
    </location>
</feature>
<dbReference type="PROSITE" id="PS50853">
    <property type="entry name" value="FN3"/>
    <property type="match status" value="2"/>
</dbReference>
<dbReference type="SMART" id="SM00060">
    <property type="entry name" value="FN3"/>
    <property type="match status" value="2"/>
</dbReference>
<dbReference type="SMART" id="SM00409">
    <property type="entry name" value="IG"/>
    <property type="match status" value="2"/>
</dbReference>
<evidence type="ECO:0000313" key="4">
    <source>
        <dbReference type="EMBL" id="CEK66840.1"/>
    </source>
</evidence>
<dbReference type="SUPFAM" id="SSF49265">
    <property type="entry name" value="Fibronectin type III"/>
    <property type="match status" value="1"/>
</dbReference>
<feature type="domain" description="Ig-like" evidence="2">
    <location>
        <begin position="139"/>
        <end position="244"/>
    </location>
</feature>
<proteinExistence type="predicted"/>
<dbReference type="InterPro" id="IPR050964">
    <property type="entry name" value="Striated_Muscle_Regulatory"/>
</dbReference>
<dbReference type="AlphaFoldDB" id="A0A0B6ZGH3"/>
<feature type="domain" description="Ig-like" evidence="2">
    <location>
        <begin position="247"/>
        <end position="348"/>
    </location>
</feature>
<dbReference type="InterPro" id="IPR007110">
    <property type="entry name" value="Ig-like_dom"/>
</dbReference>
<evidence type="ECO:0000259" key="3">
    <source>
        <dbReference type="PROSITE" id="PS50853"/>
    </source>
</evidence>
<dbReference type="PROSITE" id="PS50835">
    <property type="entry name" value="IG_LIKE"/>
    <property type="match status" value="3"/>
</dbReference>
<reference evidence="4" key="1">
    <citation type="submission" date="2014-12" db="EMBL/GenBank/DDBJ databases">
        <title>Insight into the proteome of Arion vulgaris.</title>
        <authorList>
            <person name="Aradska J."/>
            <person name="Bulat T."/>
            <person name="Smidak R."/>
            <person name="Sarate P."/>
            <person name="Gangsoo J."/>
            <person name="Sialana F."/>
            <person name="Bilban M."/>
            <person name="Lubec G."/>
        </authorList>
    </citation>
    <scope>NUCLEOTIDE SEQUENCE</scope>
    <source>
        <tissue evidence="4">Skin</tissue>
    </source>
</reference>
<dbReference type="SMART" id="SM00408">
    <property type="entry name" value="IGc2"/>
    <property type="match status" value="2"/>
</dbReference>
<dbReference type="Pfam" id="PF00041">
    <property type="entry name" value="fn3"/>
    <property type="match status" value="2"/>
</dbReference>
<feature type="non-terminal residue" evidence="4">
    <location>
        <position position="1"/>
    </location>
</feature>
<dbReference type="InterPro" id="IPR036179">
    <property type="entry name" value="Ig-like_dom_sf"/>
</dbReference>
<dbReference type="InterPro" id="IPR003599">
    <property type="entry name" value="Ig_sub"/>
</dbReference>
<dbReference type="InterPro" id="IPR003598">
    <property type="entry name" value="Ig_sub2"/>
</dbReference>
<feature type="domain" description="Ig-like" evidence="2">
    <location>
        <begin position="48"/>
        <end position="134"/>
    </location>
</feature>
<dbReference type="PRINTS" id="PR00014">
    <property type="entry name" value="FNTYPEIII"/>
</dbReference>
<gene>
    <name evidence="4" type="primary">ORF60365</name>
</gene>
<dbReference type="InterPro" id="IPR036116">
    <property type="entry name" value="FN3_sf"/>
</dbReference>
<organism evidence="4">
    <name type="scientific">Arion vulgaris</name>
    <dbReference type="NCBI Taxonomy" id="1028688"/>
    <lineage>
        <taxon>Eukaryota</taxon>
        <taxon>Metazoa</taxon>
        <taxon>Spiralia</taxon>
        <taxon>Lophotrochozoa</taxon>
        <taxon>Mollusca</taxon>
        <taxon>Gastropoda</taxon>
        <taxon>Heterobranchia</taxon>
        <taxon>Euthyneura</taxon>
        <taxon>Panpulmonata</taxon>
        <taxon>Eupulmonata</taxon>
        <taxon>Stylommatophora</taxon>
        <taxon>Helicina</taxon>
        <taxon>Arionoidea</taxon>
        <taxon>Arionidae</taxon>
        <taxon>Arion</taxon>
    </lineage>
</organism>
<feature type="domain" description="Fibronectin type-III" evidence="3">
    <location>
        <begin position="354"/>
        <end position="452"/>
    </location>
</feature>